<dbReference type="Gene3D" id="3.10.129.10">
    <property type="entry name" value="Hotdog Thioesterase"/>
    <property type="match status" value="1"/>
</dbReference>
<dbReference type="InterPro" id="IPR052061">
    <property type="entry name" value="PTE-AB_protein"/>
</dbReference>
<reference evidence="2" key="2">
    <citation type="submission" date="2023-06" db="EMBL/GenBank/DDBJ databases">
        <authorList>
            <person name="Kobayashi Y."/>
            <person name="Kayamori A."/>
            <person name="Aoki K."/>
            <person name="Shiwa Y."/>
            <person name="Fujita N."/>
            <person name="Sugita T."/>
            <person name="Iwasaki W."/>
            <person name="Tanaka N."/>
            <person name="Takashima M."/>
        </authorList>
    </citation>
    <scope>NUCLEOTIDE SEQUENCE</scope>
    <source>
        <strain evidence="2">HIS016</strain>
    </source>
</reference>
<dbReference type="InterPro" id="IPR006683">
    <property type="entry name" value="Thioestr_dom"/>
</dbReference>
<dbReference type="InterPro" id="IPR029069">
    <property type="entry name" value="HotDog_dom_sf"/>
</dbReference>
<feature type="domain" description="Thioesterase" evidence="1">
    <location>
        <begin position="155"/>
        <end position="229"/>
    </location>
</feature>
<evidence type="ECO:0000313" key="3">
    <source>
        <dbReference type="Proteomes" id="UP001222932"/>
    </source>
</evidence>
<accession>A0AAD3YEB1</accession>
<proteinExistence type="predicted"/>
<evidence type="ECO:0000313" key="2">
    <source>
        <dbReference type="EMBL" id="GMK58973.1"/>
    </source>
</evidence>
<organism evidence="2 3">
    <name type="scientific">Cutaneotrichosporon spelunceum</name>
    <dbReference type="NCBI Taxonomy" id="1672016"/>
    <lineage>
        <taxon>Eukaryota</taxon>
        <taxon>Fungi</taxon>
        <taxon>Dikarya</taxon>
        <taxon>Basidiomycota</taxon>
        <taxon>Agaricomycotina</taxon>
        <taxon>Tremellomycetes</taxon>
        <taxon>Trichosporonales</taxon>
        <taxon>Trichosporonaceae</taxon>
        <taxon>Cutaneotrichosporon</taxon>
    </lineage>
</organism>
<sequence length="265" mass="29003">MSFVSVRAAARVVPRSTRPFSSSFRAQARSTAPKPKPRGRWGVGLALGLALPVAYIAGAVNPPTIALMFSPRYSPPPPDRESRVGKEITAEVERELQELALVEEMRKLDDWYESRPYEKYDPNKIHNSLTAGSLRDEAEGVIVVHLGRSLCGHDGIIHGGLLATVFDETLARNALMNIDTHIGVTANLNINYRSPCMADQFVVVRTRLDQKKGRKVVVSGTMDTLDGQRIADATAVFVEPKWAQFLQSSGVTDALGAPAPLEEEK</sequence>
<dbReference type="EMBL" id="BTCM01000006">
    <property type="protein sequence ID" value="GMK58973.1"/>
    <property type="molecule type" value="Genomic_DNA"/>
</dbReference>
<comment type="caution">
    <text evidence="2">The sequence shown here is derived from an EMBL/GenBank/DDBJ whole genome shotgun (WGS) entry which is preliminary data.</text>
</comment>
<dbReference type="CDD" id="cd03443">
    <property type="entry name" value="PaaI_thioesterase"/>
    <property type="match status" value="1"/>
</dbReference>
<gene>
    <name evidence="2" type="ORF">CspeluHIS016_0604150</name>
</gene>
<reference evidence="2" key="1">
    <citation type="journal article" date="2023" name="BMC Genomics">
        <title>Chromosome-level genome assemblies of Cutaneotrichosporon spp. (Trichosporonales, Basidiomycota) reveal imbalanced evolution between nucleotide sequences and chromosome synteny.</title>
        <authorList>
            <person name="Kobayashi Y."/>
            <person name="Kayamori A."/>
            <person name="Aoki K."/>
            <person name="Shiwa Y."/>
            <person name="Matsutani M."/>
            <person name="Fujita N."/>
            <person name="Sugita T."/>
            <person name="Iwasaki W."/>
            <person name="Tanaka N."/>
            <person name="Takashima M."/>
        </authorList>
    </citation>
    <scope>NUCLEOTIDE SEQUENCE</scope>
    <source>
        <strain evidence="2">HIS016</strain>
    </source>
</reference>
<dbReference type="Proteomes" id="UP001222932">
    <property type="component" value="Unassembled WGS sequence"/>
</dbReference>
<name>A0AAD3YEB1_9TREE</name>
<keyword evidence="3" id="KW-1185">Reference proteome</keyword>
<dbReference type="PANTHER" id="PTHR47260:SF1">
    <property type="entry name" value="UPF0644 PROTEIN PB2B4.06"/>
    <property type="match status" value="1"/>
</dbReference>
<dbReference type="PANTHER" id="PTHR47260">
    <property type="entry name" value="UPF0644 PROTEIN PB2B4.06"/>
    <property type="match status" value="1"/>
</dbReference>
<evidence type="ECO:0000259" key="1">
    <source>
        <dbReference type="Pfam" id="PF03061"/>
    </source>
</evidence>
<dbReference type="AlphaFoldDB" id="A0AAD3YEB1"/>
<dbReference type="Pfam" id="PF03061">
    <property type="entry name" value="4HBT"/>
    <property type="match status" value="1"/>
</dbReference>
<dbReference type="SUPFAM" id="SSF54637">
    <property type="entry name" value="Thioesterase/thiol ester dehydrase-isomerase"/>
    <property type="match status" value="1"/>
</dbReference>
<protein>
    <recommendedName>
        <fullName evidence="1">Thioesterase domain-containing protein</fullName>
    </recommendedName>
</protein>